<dbReference type="Pfam" id="PF01497">
    <property type="entry name" value="Peripla_BP_2"/>
    <property type="match status" value="1"/>
</dbReference>
<dbReference type="Gene3D" id="3.40.50.1980">
    <property type="entry name" value="Nitrogenase molybdenum iron protein domain"/>
    <property type="match status" value="2"/>
</dbReference>
<dbReference type="OrthoDB" id="9793175at2"/>
<evidence type="ECO:0000313" key="6">
    <source>
        <dbReference type="EMBL" id="NBI08196.1"/>
    </source>
</evidence>
<organism evidence="6 7">
    <name type="scientific">Senegalia massiliensis</name>
    <dbReference type="NCBI Taxonomy" id="1720316"/>
    <lineage>
        <taxon>Bacteria</taxon>
        <taxon>Bacillati</taxon>
        <taxon>Bacillota</taxon>
        <taxon>Clostridia</taxon>
        <taxon>Eubacteriales</taxon>
        <taxon>Clostridiaceae</taxon>
        <taxon>Senegalia</taxon>
    </lineage>
</organism>
<dbReference type="InterPro" id="IPR002491">
    <property type="entry name" value="ABC_transptr_periplasmic_BD"/>
</dbReference>
<dbReference type="RefSeq" id="WP_160198660.1">
    <property type="nucleotide sequence ID" value="NZ_QXXA01000024.1"/>
</dbReference>
<evidence type="ECO:0000256" key="4">
    <source>
        <dbReference type="ARBA" id="ARBA00022729"/>
    </source>
</evidence>
<evidence type="ECO:0000256" key="2">
    <source>
        <dbReference type="ARBA" id="ARBA00008814"/>
    </source>
</evidence>
<feature type="domain" description="Fe/B12 periplasmic-binding" evidence="5">
    <location>
        <begin position="40"/>
        <end position="313"/>
    </location>
</feature>
<sequence length="314" mass="35265">MKKYTYVGVVLLIFSLILSGCSNESSTQDDKTKEKENETRVVSTTMGDVEIPSNPKRVVIDYFMGDALALDVKPVGTTYIYEGAYFQEELKGIPSINGDDSYGEYSMEKIASLEPDLIITAFQTDYDKLSKIAPTIFVDYTNITTEQRLNLIGKALGKEDKVEAVLEDFNNTVEESKSTLEEAGILNKTISLFETSQKQVFVYGNKQGRGGEVLYDLLGMKGPEKVEEEIINGEQWRSISFEVLDQYSGDYIMIGGWEEDPIETVGNNPVWKNTKAVKNENVIEYNSKAFIYQDIFSTKAQLNEIVNGLIEKSK</sequence>
<dbReference type="PROSITE" id="PS51257">
    <property type="entry name" value="PROKAR_LIPOPROTEIN"/>
    <property type="match status" value="1"/>
</dbReference>
<reference evidence="6 7" key="1">
    <citation type="submission" date="2018-08" db="EMBL/GenBank/DDBJ databases">
        <title>Murine metabolic-syndrome-specific gut microbial biobank.</title>
        <authorList>
            <person name="Liu C."/>
        </authorList>
    </citation>
    <scope>NUCLEOTIDE SEQUENCE [LARGE SCALE GENOMIC DNA]</scope>
    <source>
        <strain evidence="6 7">583</strain>
    </source>
</reference>
<accession>A0A845R3D4</accession>
<dbReference type="GO" id="GO:0030288">
    <property type="term" value="C:outer membrane-bounded periplasmic space"/>
    <property type="evidence" value="ECO:0007669"/>
    <property type="project" value="TreeGrafter"/>
</dbReference>
<dbReference type="PANTHER" id="PTHR30532">
    <property type="entry name" value="IRON III DICITRATE-BINDING PERIPLASMIC PROTEIN"/>
    <property type="match status" value="1"/>
</dbReference>
<dbReference type="SUPFAM" id="SSF53807">
    <property type="entry name" value="Helical backbone' metal receptor"/>
    <property type="match status" value="1"/>
</dbReference>
<evidence type="ECO:0000256" key="1">
    <source>
        <dbReference type="ARBA" id="ARBA00004196"/>
    </source>
</evidence>
<evidence type="ECO:0000313" key="7">
    <source>
        <dbReference type="Proteomes" id="UP000467132"/>
    </source>
</evidence>
<keyword evidence="4" id="KW-0732">Signal</keyword>
<keyword evidence="3" id="KW-0813">Transport</keyword>
<keyword evidence="7" id="KW-1185">Reference proteome</keyword>
<dbReference type="PANTHER" id="PTHR30532:SF29">
    <property type="entry name" value="FE(3+) DICITRATE-BINDING PERIPLASMIC PROTEIN"/>
    <property type="match status" value="1"/>
</dbReference>
<dbReference type="EMBL" id="QXXA01000024">
    <property type="protein sequence ID" value="NBI08196.1"/>
    <property type="molecule type" value="Genomic_DNA"/>
</dbReference>
<dbReference type="PROSITE" id="PS50983">
    <property type="entry name" value="FE_B12_PBP"/>
    <property type="match status" value="1"/>
</dbReference>
<dbReference type="GO" id="GO:1901678">
    <property type="term" value="P:iron coordination entity transport"/>
    <property type="evidence" value="ECO:0007669"/>
    <property type="project" value="UniProtKB-ARBA"/>
</dbReference>
<comment type="similarity">
    <text evidence="2">Belongs to the bacterial solute-binding protein 8 family.</text>
</comment>
<proteinExistence type="inferred from homology"/>
<name>A0A845R3D4_9CLOT</name>
<dbReference type="Proteomes" id="UP000467132">
    <property type="component" value="Unassembled WGS sequence"/>
</dbReference>
<evidence type="ECO:0000256" key="3">
    <source>
        <dbReference type="ARBA" id="ARBA00022448"/>
    </source>
</evidence>
<comment type="caution">
    <text evidence="6">The sequence shown here is derived from an EMBL/GenBank/DDBJ whole genome shotgun (WGS) entry which is preliminary data.</text>
</comment>
<gene>
    <name evidence="6" type="ORF">D3Z33_15155</name>
</gene>
<dbReference type="InterPro" id="IPR051313">
    <property type="entry name" value="Bact_iron-sidero_bind"/>
</dbReference>
<protein>
    <submittedName>
        <fullName evidence="6">Iron ABC transporter</fullName>
    </submittedName>
</protein>
<comment type="subcellular location">
    <subcellularLocation>
        <location evidence="1">Cell envelope</location>
    </subcellularLocation>
</comment>
<dbReference type="AlphaFoldDB" id="A0A845R3D4"/>
<evidence type="ECO:0000259" key="5">
    <source>
        <dbReference type="PROSITE" id="PS50983"/>
    </source>
</evidence>